<proteinExistence type="predicted"/>
<name>A0A023NGH2_9CAUD</name>
<reference evidence="1" key="1">
    <citation type="submission" date="2014-05" db="EMBL/GenBank/DDBJ databases">
        <title>Complete genome sequence of bacteriophage DFL12phi1, which infects Dinoroseobacter shibae.</title>
        <authorList>
            <person name="Ji J."/>
            <person name="Zhang R."/>
            <person name="Jiao N."/>
        </authorList>
    </citation>
    <scope>NUCLEOTIDE SEQUENCE [LARGE SCALE GENOMIC DNA]</scope>
</reference>
<sequence>MIHQYLFLGLVSILLISLFFPMVETAIDHQLTMQLNQVEKLHEQRP</sequence>
<dbReference type="EMBL" id="KJ621082">
    <property type="protein sequence ID" value="AHX01042.1"/>
    <property type="molecule type" value="Genomic_DNA"/>
</dbReference>
<accession>A0A023NGH2</accession>
<evidence type="ECO:0000313" key="1">
    <source>
        <dbReference type="EMBL" id="AHX01042.1"/>
    </source>
</evidence>
<organism evidence="1 2">
    <name type="scientific">Dinoroseobacter phage DFL12phi1</name>
    <dbReference type="NCBI Taxonomy" id="1477404"/>
    <lineage>
        <taxon>Viruses</taxon>
        <taxon>Duplodnaviria</taxon>
        <taxon>Heunggongvirae</taxon>
        <taxon>Uroviricota</taxon>
        <taxon>Caudoviricetes</taxon>
        <taxon>Schitoviridae</taxon>
        <taxon>Rhodovirinae</taxon>
        <taxon>Baltimorevirus</taxon>
        <taxon>Baltimorevirus DFL12</taxon>
    </lineage>
</organism>
<dbReference type="Proteomes" id="UP000024335">
    <property type="component" value="Segment"/>
</dbReference>
<evidence type="ECO:0000313" key="2">
    <source>
        <dbReference type="Proteomes" id="UP000024335"/>
    </source>
</evidence>
<dbReference type="RefSeq" id="YP_009043762.1">
    <property type="nucleotide sequence ID" value="NC_024367.1"/>
</dbReference>
<dbReference type="KEGG" id="vg:19686286"/>
<protein>
    <submittedName>
        <fullName evidence="1">Uncharacterized protein</fullName>
    </submittedName>
</protein>
<gene>
    <name evidence="1" type="ORF">DFL12P1_0082</name>
</gene>
<keyword evidence="2" id="KW-1185">Reference proteome</keyword>
<dbReference type="GeneID" id="19686286"/>